<proteinExistence type="predicted"/>
<organism evidence="1 2">
    <name type="scientific">Desulfosarcina alkanivorans</name>
    <dbReference type="NCBI Taxonomy" id="571177"/>
    <lineage>
        <taxon>Bacteria</taxon>
        <taxon>Pseudomonadati</taxon>
        <taxon>Thermodesulfobacteriota</taxon>
        <taxon>Desulfobacteria</taxon>
        <taxon>Desulfobacterales</taxon>
        <taxon>Desulfosarcinaceae</taxon>
        <taxon>Desulfosarcina</taxon>
    </lineage>
</organism>
<dbReference type="Proteomes" id="UP000427906">
    <property type="component" value="Chromosome"/>
</dbReference>
<sequence>MTEEIKFEVGEKYENMKGIFEVVAIRRDSMDIRWEDGEEISTPIDLQQRIIERMRFEKELEAAQKIQKAKKAKASASKGGKHFEGLEENDFSNSVSKTTWRGRGQLGGAVALRLKSKQFKFNSWAVLRKPEVSWLDVTRQKQPDIKLQSKFYARVEEADFFYGVLTPAPDPSGTEAGDWHALMAWLDKPENDSWLNKQCSSHGLYLCDLSKQGFNGTLEAKDGQWVQRGQDEKETAVVSLSAFLVAAGKSAAVDLRIEKRLAKGDAIEKKQSIAGDIATLFENLMPVYAAAAAR</sequence>
<dbReference type="AlphaFoldDB" id="A0A5K7YER8"/>
<evidence type="ECO:0000313" key="2">
    <source>
        <dbReference type="Proteomes" id="UP000427906"/>
    </source>
</evidence>
<dbReference type="KEGG" id="dalk:DSCA_14460"/>
<name>A0A5K7YER8_9BACT</name>
<reference evidence="1 2" key="1">
    <citation type="submission" date="2019-11" db="EMBL/GenBank/DDBJ databases">
        <title>Comparative genomics of hydrocarbon-degrading Desulfosarcina strains.</title>
        <authorList>
            <person name="Watanabe M."/>
            <person name="Kojima H."/>
            <person name="Fukui M."/>
        </authorList>
    </citation>
    <scope>NUCLEOTIDE SEQUENCE [LARGE SCALE GENOMIC DNA]</scope>
    <source>
        <strain evidence="1 2">PL12</strain>
    </source>
</reference>
<keyword evidence="2" id="KW-1185">Reference proteome</keyword>
<dbReference type="EMBL" id="AP021874">
    <property type="protein sequence ID" value="BBO67516.1"/>
    <property type="molecule type" value="Genomic_DNA"/>
</dbReference>
<protein>
    <submittedName>
        <fullName evidence="1">Uncharacterized protein</fullName>
    </submittedName>
</protein>
<accession>A0A5K7YER8</accession>
<gene>
    <name evidence="1" type="ORF">DSCA_14460</name>
</gene>
<evidence type="ECO:0000313" key="1">
    <source>
        <dbReference type="EMBL" id="BBO67516.1"/>
    </source>
</evidence>